<sequence length="34" mass="3744">MRNLNLQRVTGNTSKTTSQTGGVIFGSCLNLRFE</sequence>
<evidence type="ECO:0000313" key="2">
    <source>
        <dbReference type="Proteomes" id="UP000027143"/>
    </source>
</evidence>
<name>A0ABR4SN93_BARQI</name>
<keyword evidence="2" id="KW-1185">Reference proteome</keyword>
<dbReference type="EMBL" id="AHPD01000021">
    <property type="protein sequence ID" value="KEC64690.1"/>
    <property type="molecule type" value="Genomic_DNA"/>
</dbReference>
<gene>
    <name evidence="1" type="ORF">O7U_01258</name>
</gene>
<organism evidence="1 2">
    <name type="scientific">Bartonella quintana JK 68</name>
    <dbReference type="NCBI Taxonomy" id="1134503"/>
    <lineage>
        <taxon>Bacteria</taxon>
        <taxon>Pseudomonadati</taxon>
        <taxon>Pseudomonadota</taxon>
        <taxon>Alphaproteobacteria</taxon>
        <taxon>Hyphomicrobiales</taxon>
        <taxon>Bartonellaceae</taxon>
        <taxon>Bartonella</taxon>
    </lineage>
</organism>
<accession>A0ABR4SN93</accession>
<dbReference type="PROSITE" id="PS51257">
    <property type="entry name" value="PROKAR_LIPOPROTEIN"/>
    <property type="match status" value="1"/>
</dbReference>
<comment type="caution">
    <text evidence="1">The sequence shown here is derived from an EMBL/GenBank/DDBJ whole genome shotgun (WGS) entry which is preliminary data.</text>
</comment>
<evidence type="ECO:0000313" key="1">
    <source>
        <dbReference type="EMBL" id="KEC64690.1"/>
    </source>
</evidence>
<dbReference type="Proteomes" id="UP000027143">
    <property type="component" value="Unassembled WGS sequence"/>
</dbReference>
<protein>
    <submittedName>
        <fullName evidence="1">Uncharacterized protein</fullName>
    </submittedName>
</protein>
<proteinExistence type="predicted"/>
<reference evidence="1 2" key="1">
    <citation type="submission" date="2012-04" db="EMBL/GenBank/DDBJ databases">
        <title>The Genome Sequence of Bartonella quintana JK 68.</title>
        <authorList>
            <consortium name="The Broad Institute Genome Sequencing Platform"/>
            <consortium name="The Broad Institute Genome Sequencing Center for Infectious Disease"/>
            <person name="Feldgarden M."/>
            <person name="Kirby J."/>
            <person name="Kosoy M."/>
            <person name="Birtles R."/>
            <person name="Probert W.S."/>
            <person name="Chiaraviglio L."/>
            <person name="Walker B."/>
            <person name="Young S.K."/>
            <person name="Zeng Q."/>
            <person name="Gargeya S."/>
            <person name="Fitzgerald M."/>
            <person name="Haas B."/>
            <person name="Abouelleil A."/>
            <person name="Alvarado L."/>
            <person name="Arachchi H.M."/>
            <person name="Berlin A.M."/>
            <person name="Chapman S.B."/>
            <person name="Goldberg J."/>
            <person name="Griggs A."/>
            <person name="Gujja S."/>
            <person name="Hansen M."/>
            <person name="Howarth C."/>
            <person name="Imamovic A."/>
            <person name="Larimer J."/>
            <person name="McCowen C."/>
            <person name="Montmayeur A."/>
            <person name="Murphy C."/>
            <person name="Neiman D."/>
            <person name="Pearson M."/>
            <person name="Priest M."/>
            <person name="Roberts A."/>
            <person name="Saif S."/>
            <person name="Shea T."/>
            <person name="Sisk P."/>
            <person name="Sykes S."/>
            <person name="Wortman J."/>
            <person name="Nusbaum C."/>
            <person name="Birren B."/>
        </authorList>
    </citation>
    <scope>NUCLEOTIDE SEQUENCE [LARGE SCALE GENOMIC DNA]</scope>
    <source>
        <strain evidence="1 2">JK 68</strain>
    </source>
</reference>